<comment type="similarity">
    <text evidence="2">Belongs to the VKOR family.</text>
</comment>
<evidence type="ECO:0000256" key="8">
    <source>
        <dbReference type="ARBA" id="ARBA00023157"/>
    </source>
</evidence>
<dbReference type="Proteomes" id="UP000451860">
    <property type="component" value="Unassembled WGS sequence"/>
</dbReference>
<feature type="domain" description="Vitamin K epoxide reductase" evidence="12">
    <location>
        <begin position="55"/>
        <end position="196"/>
    </location>
</feature>
<evidence type="ECO:0000256" key="2">
    <source>
        <dbReference type="ARBA" id="ARBA00006214"/>
    </source>
</evidence>
<keyword evidence="6" id="KW-0560">Oxidoreductase</keyword>
<keyword evidence="8" id="KW-1015">Disulfide bond</keyword>
<dbReference type="EMBL" id="WHJE01000022">
    <property type="protein sequence ID" value="KAE8764819.1"/>
    <property type="molecule type" value="Genomic_DNA"/>
</dbReference>
<sequence>MLGPEQGGHVSARRTPSRPDDRPELDRLSDDELERELATLDRSRPSAHQRAGGAPRELAWLLTVAGVLGLWAAVELVLSEITVAANPNASLACDFNPLVGCGTFITTWQAHVLGPPNAVVGTAAFGALTAVGLVLLARGQVARWFWRVLLTGVSLGMVWVFWFQYQALFVIRGLCPFCLVVWTVMIPVFVHTWARAVQAGHVAAGERLRRALVLDRWVIVAVWYALVVLAVVVVFWDRWLLLL</sequence>
<dbReference type="Gene3D" id="1.20.1440.130">
    <property type="entry name" value="VKOR domain"/>
    <property type="match status" value="1"/>
</dbReference>
<protein>
    <recommendedName>
        <fullName evidence="12">Vitamin K epoxide reductase domain-containing protein</fullName>
    </recommendedName>
</protein>
<evidence type="ECO:0000256" key="1">
    <source>
        <dbReference type="ARBA" id="ARBA00004141"/>
    </source>
</evidence>
<evidence type="ECO:0000256" key="3">
    <source>
        <dbReference type="ARBA" id="ARBA00022692"/>
    </source>
</evidence>
<evidence type="ECO:0000256" key="5">
    <source>
        <dbReference type="ARBA" id="ARBA00022989"/>
    </source>
</evidence>
<evidence type="ECO:0000256" key="4">
    <source>
        <dbReference type="ARBA" id="ARBA00022719"/>
    </source>
</evidence>
<evidence type="ECO:0000256" key="9">
    <source>
        <dbReference type="ARBA" id="ARBA00023284"/>
    </source>
</evidence>
<evidence type="ECO:0000313" key="13">
    <source>
        <dbReference type="EMBL" id="KAE8764819.1"/>
    </source>
</evidence>
<accession>A0A7J5UR49</accession>
<evidence type="ECO:0000259" key="12">
    <source>
        <dbReference type="SMART" id="SM00756"/>
    </source>
</evidence>
<dbReference type="InterPro" id="IPR012932">
    <property type="entry name" value="VKOR"/>
</dbReference>
<feature type="transmembrane region" description="Helical" evidence="11">
    <location>
        <begin position="118"/>
        <end position="137"/>
    </location>
</feature>
<feature type="compositionally biased region" description="Basic and acidic residues" evidence="10">
    <location>
        <begin position="17"/>
        <end position="44"/>
    </location>
</feature>
<keyword evidence="5 11" id="KW-1133">Transmembrane helix</keyword>
<proteinExistence type="inferred from homology"/>
<keyword evidence="4" id="KW-0874">Quinone</keyword>
<feature type="transmembrane region" description="Helical" evidence="11">
    <location>
        <begin position="58"/>
        <end position="78"/>
    </location>
</feature>
<keyword evidence="7 11" id="KW-0472">Membrane</keyword>
<evidence type="ECO:0000256" key="10">
    <source>
        <dbReference type="SAM" id="MobiDB-lite"/>
    </source>
</evidence>
<gene>
    <name evidence="13" type="ORF">GB883_07165</name>
</gene>
<reference evidence="13 14" key="1">
    <citation type="submission" date="2019-10" db="EMBL/GenBank/DDBJ databases">
        <title>Georgenia wutianyii sp. nov. and Georgenia yuyongxinii sp. nov. isolated from plateau pika (Ochotona curzoniae) in the Qinghai-Tibet plateau of China.</title>
        <authorList>
            <person name="Tian Z."/>
        </authorList>
    </citation>
    <scope>NUCLEOTIDE SEQUENCE [LARGE SCALE GENOMIC DNA]</scope>
    <source>
        <strain evidence="13 14">DSM 21501</strain>
    </source>
</reference>
<dbReference type="OrthoDB" id="9783799at2"/>
<dbReference type="GO" id="GO:0048038">
    <property type="term" value="F:quinone binding"/>
    <property type="evidence" value="ECO:0007669"/>
    <property type="project" value="UniProtKB-KW"/>
</dbReference>
<dbReference type="CDD" id="cd12922">
    <property type="entry name" value="VKOR_5"/>
    <property type="match status" value="1"/>
</dbReference>
<comment type="caution">
    <text evidence="13">The sequence shown here is derived from an EMBL/GenBank/DDBJ whole genome shotgun (WGS) entry which is preliminary data.</text>
</comment>
<dbReference type="GO" id="GO:0016491">
    <property type="term" value="F:oxidoreductase activity"/>
    <property type="evidence" value="ECO:0007669"/>
    <property type="project" value="UniProtKB-KW"/>
</dbReference>
<dbReference type="InterPro" id="IPR038354">
    <property type="entry name" value="VKOR_sf"/>
</dbReference>
<evidence type="ECO:0000256" key="7">
    <source>
        <dbReference type="ARBA" id="ARBA00023136"/>
    </source>
</evidence>
<dbReference type="InterPro" id="IPR041714">
    <property type="entry name" value="VKOR_Actinobacteria"/>
</dbReference>
<keyword evidence="9" id="KW-0676">Redox-active center</keyword>
<dbReference type="SMART" id="SM00756">
    <property type="entry name" value="VKc"/>
    <property type="match status" value="1"/>
</dbReference>
<name>A0A7J5UR49_9MICO</name>
<organism evidence="13 14">
    <name type="scientific">Georgenia thermotolerans</name>
    <dbReference type="NCBI Taxonomy" id="527326"/>
    <lineage>
        <taxon>Bacteria</taxon>
        <taxon>Bacillati</taxon>
        <taxon>Actinomycetota</taxon>
        <taxon>Actinomycetes</taxon>
        <taxon>Micrococcales</taxon>
        <taxon>Bogoriellaceae</taxon>
        <taxon>Georgenia</taxon>
    </lineage>
</organism>
<feature type="transmembrane region" description="Helical" evidence="11">
    <location>
        <begin position="169"/>
        <end position="190"/>
    </location>
</feature>
<feature type="transmembrane region" description="Helical" evidence="11">
    <location>
        <begin position="217"/>
        <end position="236"/>
    </location>
</feature>
<evidence type="ECO:0000256" key="11">
    <source>
        <dbReference type="SAM" id="Phobius"/>
    </source>
</evidence>
<dbReference type="AlphaFoldDB" id="A0A7J5UR49"/>
<keyword evidence="3 11" id="KW-0812">Transmembrane</keyword>
<keyword evidence="14" id="KW-1185">Reference proteome</keyword>
<dbReference type="Pfam" id="PF07884">
    <property type="entry name" value="VKOR"/>
    <property type="match status" value="1"/>
</dbReference>
<feature type="transmembrane region" description="Helical" evidence="11">
    <location>
        <begin position="144"/>
        <end position="163"/>
    </location>
</feature>
<feature type="region of interest" description="Disordered" evidence="10">
    <location>
        <begin position="1"/>
        <end position="50"/>
    </location>
</feature>
<evidence type="ECO:0000256" key="6">
    <source>
        <dbReference type="ARBA" id="ARBA00023002"/>
    </source>
</evidence>
<comment type="subcellular location">
    <subcellularLocation>
        <location evidence="1">Membrane</location>
        <topology evidence="1">Multi-pass membrane protein</topology>
    </subcellularLocation>
</comment>
<evidence type="ECO:0000313" key="14">
    <source>
        <dbReference type="Proteomes" id="UP000451860"/>
    </source>
</evidence>
<dbReference type="GO" id="GO:0016020">
    <property type="term" value="C:membrane"/>
    <property type="evidence" value="ECO:0007669"/>
    <property type="project" value="UniProtKB-SubCell"/>
</dbReference>